<gene>
    <name evidence="5" type="ORF">O6P43_017621</name>
</gene>
<sequence>MLNLSFTLHSLFCVRQPSLISYKFFEKIRIYKSLLVETNFKFHTFSHREPLVSSLIFALKSSSSVFCCRVIHARVIRSVDYRDGFIGDQLVSGYVNMGFTEDAEKLFDEMPNKDLVSWNSLISGYSRRVYLGKCMNAFLRMKFEVGTGPDELTLISIISACTCEKALDEGKYLHGLAVKLGMLLEAKVVNSLINMYGKFGFYDSSFTLFWAMPERNTVSWNSVVAISTLNRIPEEAVWYFNMMRMSGLFPDEATMVALLQACEQLHLRKLAEAIHGSTFICGLNRNLAISTTLLNLYAKLGKLNDSCNVFGEIIKPDKVAWTAMLASYAMHGCGKEAREHFESMVRNGVEPDHVTFTHLLSACSHSGLLEYGKYYFNIMTTVYRVDPRLDHYSCMVDLLGRSGLVNDAYELIKTMPIEPNSGVWGALLGACRVYGNTQLGKEAAEKLIALDPSDPRNYIMLSNIYSAAGLWKDASYSRALMKDRGLSRNPGCSIVEHGNKIHCFVVDDHSHPYSDKIYRKLEELIRKICEAGFVSKTESVLHDVDEEVKVGMVNKHSEKIAIAYGLLVTNVGMPIVIMKNLRICGDCHSTAKFVSLIEKRTIIIRDSKRFHHFSDGSCSCGDYW</sequence>
<dbReference type="Pfam" id="PF01535">
    <property type="entry name" value="PPR"/>
    <property type="match status" value="6"/>
</dbReference>
<dbReference type="GO" id="GO:0009451">
    <property type="term" value="P:RNA modification"/>
    <property type="evidence" value="ECO:0007669"/>
    <property type="project" value="InterPro"/>
</dbReference>
<keyword evidence="6" id="KW-1185">Reference proteome</keyword>
<dbReference type="KEGG" id="qsa:O6P43_017621"/>
<protein>
    <submittedName>
        <fullName evidence="5">Pentatricopeptide repeat-containing protein</fullName>
    </submittedName>
</protein>
<dbReference type="InterPro" id="IPR046848">
    <property type="entry name" value="E_motif"/>
</dbReference>
<dbReference type="PROSITE" id="PS51375">
    <property type="entry name" value="PPR"/>
    <property type="match status" value="3"/>
</dbReference>
<dbReference type="InterPro" id="IPR002885">
    <property type="entry name" value="PPR_rpt"/>
</dbReference>
<feature type="domain" description="DYW" evidence="4">
    <location>
        <begin position="532"/>
        <end position="624"/>
    </location>
</feature>
<feature type="repeat" description="PPR" evidence="3">
    <location>
        <begin position="216"/>
        <end position="250"/>
    </location>
</feature>
<dbReference type="InterPro" id="IPR011990">
    <property type="entry name" value="TPR-like_helical_dom_sf"/>
</dbReference>
<proteinExistence type="inferred from homology"/>
<dbReference type="InterPro" id="IPR032867">
    <property type="entry name" value="DYW_dom"/>
</dbReference>
<organism evidence="5 6">
    <name type="scientific">Quillaja saponaria</name>
    <name type="common">Soap bark tree</name>
    <dbReference type="NCBI Taxonomy" id="32244"/>
    <lineage>
        <taxon>Eukaryota</taxon>
        <taxon>Viridiplantae</taxon>
        <taxon>Streptophyta</taxon>
        <taxon>Embryophyta</taxon>
        <taxon>Tracheophyta</taxon>
        <taxon>Spermatophyta</taxon>
        <taxon>Magnoliopsida</taxon>
        <taxon>eudicotyledons</taxon>
        <taxon>Gunneridae</taxon>
        <taxon>Pentapetalae</taxon>
        <taxon>rosids</taxon>
        <taxon>fabids</taxon>
        <taxon>Fabales</taxon>
        <taxon>Quillajaceae</taxon>
        <taxon>Quillaja</taxon>
    </lineage>
</organism>
<dbReference type="GO" id="GO:0003723">
    <property type="term" value="F:RNA binding"/>
    <property type="evidence" value="ECO:0007669"/>
    <property type="project" value="InterPro"/>
</dbReference>
<dbReference type="InterPro" id="IPR046849">
    <property type="entry name" value="E2_motif"/>
</dbReference>
<comment type="similarity">
    <text evidence="1">Belongs to the PPR family. PCMP-H subfamily.</text>
</comment>
<evidence type="ECO:0000256" key="3">
    <source>
        <dbReference type="PROSITE-ProRule" id="PRU00708"/>
    </source>
</evidence>
<evidence type="ECO:0000313" key="5">
    <source>
        <dbReference type="EMBL" id="KAJ7962387.1"/>
    </source>
</evidence>
<dbReference type="Proteomes" id="UP001163823">
    <property type="component" value="Chromosome 7"/>
</dbReference>
<dbReference type="FunFam" id="1.25.40.10:FF:000475">
    <property type="entry name" value="Pentatricopeptide repeat-containing protein At5g40410, mitochondrial"/>
    <property type="match status" value="1"/>
</dbReference>
<dbReference type="FunFam" id="1.25.40.10:FF:000407">
    <property type="entry name" value="Putative pentatricopeptide repeat-containing protein"/>
    <property type="match status" value="1"/>
</dbReference>
<dbReference type="GO" id="GO:0008270">
    <property type="term" value="F:zinc ion binding"/>
    <property type="evidence" value="ECO:0007669"/>
    <property type="project" value="InterPro"/>
</dbReference>
<dbReference type="PANTHER" id="PTHR47926:SF533">
    <property type="entry name" value="DYW DOMAIN-CONTAINING PROTEIN"/>
    <property type="match status" value="1"/>
</dbReference>
<reference evidence="5" key="1">
    <citation type="journal article" date="2023" name="Science">
        <title>Elucidation of the pathway for biosynthesis of saponin adjuvants from the soapbark tree.</title>
        <authorList>
            <person name="Reed J."/>
            <person name="Orme A."/>
            <person name="El-Demerdash A."/>
            <person name="Owen C."/>
            <person name="Martin L.B.B."/>
            <person name="Misra R.C."/>
            <person name="Kikuchi S."/>
            <person name="Rejzek M."/>
            <person name="Martin A.C."/>
            <person name="Harkess A."/>
            <person name="Leebens-Mack J."/>
            <person name="Louveau T."/>
            <person name="Stephenson M.J."/>
            <person name="Osbourn A."/>
        </authorList>
    </citation>
    <scope>NUCLEOTIDE SEQUENCE</scope>
    <source>
        <strain evidence="5">S10</strain>
    </source>
</reference>
<name>A0AAD7LQT5_QUISA</name>
<evidence type="ECO:0000259" key="4">
    <source>
        <dbReference type="Pfam" id="PF14432"/>
    </source>
</evidence>
<accession>A0AAD7LQT5</accession>
<evidence type="ECO:0000313" key="6">
    <source>
        <dbReference type="Proteomes" id="UP001163823"/>
    </source>
</evidence>
<dbReference type="Pfam" id="PF20431">
    <property type="entry name" value="E_motif"/>
    <property type="match status" value="1"/>
</dbReference>
<feature type="repeat" description="PPR" evidence="3">
    <location>
        <begin position="83"/>
        <end position="117"/>
    </location>
</feature>
<feature type="repeat" description="PPR" evidence="3">
    <location>
        <begin position="317"/>
        <end position="351"/>
    </location>
</feature>
<dbReference type="PANTHER" id="PTHR47926">
    <property type="entry name" value="PENTATRICOPEPTIDE REPEAT-CONTAINING PROTEIN"/>
    <property type="match status" value="1"/>
</dbReference>
<dbReference type="EMBL" id="JARAOO010000007">
    <property type="protein sequence ID" value="KAJ7962387.1"/>
    <property type="molecule type" value="Genomic_DNA"/>
</dbReference>
<keyword evidence="2" id="KW-0677">Repeat</keyword>
<evidence type="ECO:0000256" key="2">
    <source>
        <dbReference type="ARBA" id="ARBA00022737"/>
    </source>
</evidence>
<dbReference type="NCBIfam" id="TIGR00756">
    <property type="entry name" value="PPR"/>
    <property type="match status" value="2"/>
</dbReference>
<dbReference type="Pfam" id="PF13041">
    <property type="entry name" value="PPR_2"/>
    <property type="match status" value="1"/>
</dbReference>
<dbReference type="Pfam" id="PF14432">
    <property type="entry name" value="DYW_deaminase"/>
    <property type="match status" value="1"/>
</dbReference>
<dbReference type="Gene3D" id="1.25.40.10">
    <property type="entry name" value="Tetratricopeptide repeat domain"/>
    <property type="match status" value="3"/>
</dbReference>
<evidence type="ECO:0000256" key="1">
    <source>
        <dbReference type="ARBA" id="ARBA00006643"/>
    </source>
</evidence>
<dbReference type="Pfam" id="PF20430">
    <property type="entry name" value="Eplus_motif"/>
    <property type="match status" value="1"/>
</dbReference>
<comment type="caution">
    <text evidence="5">The sequence shown here is derived from an EMBL/GenBank/DDBJ whole genome shotgun (WGS) entry which is preliminary data.</text>
</comment>
<dbReference type="AlphaFoldDB" id="A0AAD7LQT5"/>
<dbReference type="InterPro" id="IPR046960">
    <property type="entry name" value="PPR_At4g14850-like_plant"/>
</dbReference>